<proteinExistence type="predicted"/>
<dbReference type="InterPro" id="IPR036488">
    <property type="entry name" value="DUF1883-like_sf"/>
</dbReference>
<dbReference type="Pfam" id="PF08980">
    <property type="entry name" value="DUF1883"/>
    <property type="match status" value="1"/>
</dbReference>
<name>A0ABQ0RLA4_GLUNI</name>
<accession>A0ABQ0RLA4</accession>
<dbReference type="InterPro" id="IPR015073">
    <property type="entry name" value="DUF1883"/>
</dbReference>
<sequence length="103" mass="11555">MTETNFAEYSWEFLERGTILAVTLSGPANLRLMDPENFAAFQDGEKFESYGGLARRAPYRIKVPKSGPWFLAIDLAGLGVRGVRHEVSVVPPQKLEARRTSRD</sequence>
<dbReference type="RefSeq" id="WP_170214613.1">
    <property type="nucleotide sequence ID" value="NZ_BAAAWM010000001.1"/>
</dbReference>
<evidence type="ECO:0000313" key="3">
    <source>
        <dbReference type="Proteomes" id="UP000316242"/>
    </source>
</evidence>
<comment type="caution">
    <text evidence="2">The sequence shown here is derived from an EMBL/GenBank/DDBJ whole genome shotgun (WGS) entry which is preliminary data.</text>
</comment>
<evidence type="ECO:0000313" key="2">
    <source>
        <dbReference type="EMBL" id="GEC12597.1"/>
    </source>
</evidence>
<keyword evidence="3" id="KW-1185">Reference proteome</keyword>
<evidence type="ECO:0000259" key="1">
    <source>
        <dbReference type="Pfam" id="PF08980"/>
    </source>
</evidence>
<dbReference type="SUPFAM" id="SSF141099">
    <property type="entry name" value="Atu1913-like"/>
    <property type="match status" value="1"/>
</dbReference>
<organism evidence="2 3">
    <name type="scientific">Glutamicibacter nicotianae</name>
    <name type="common">Arthrobacter nicotianae</name>
    <dbReference type="NCBI Taxonomy" id="37929"/>
    <lineage>
        <taxon>Bacteria</taxon>
        <taxon>Bacillati</taxon>
        <taxon>Actinomycetota</taxon>
        <taxon>Actinomycetes</taxon>
        <taxon>Micrococcales</taxon>
        <taxon>Micrococcaceae</taxon>
        <taxon>Glutamicibacter</taxon>
    </lineage>
</organism>
<gene>
    <name evidence="2" type="ORF">ANI01nite_18000</name>
</gene>
<feature type="domain" description="DUF1883" evidence="1">
    <location>
        <begin position="6"/>
        <end position="90"/>
    </location>
</feature>
<reference evidence="2 3" key="1">
    <citation type="submission" date="2019-06" db="EMBL/GenBank/DDBJ databases">
        <title>Whole genome shotgun sequence of Glutamicibacter nicotianae NBRC 14234.</title>
        <authorList>
            <person name="Hosoyama A."/>
            <person name="Uohara A."/>
            <person name="Ohji S."/>
            <person name="Ichikawa N."/>
        </authorList>
    </citation>
    <scope>NUCLEOTIDE SEQUENCE [LARGE SCALE GENOMIC DNA]</scope>
    <source>
        <strain evidence="2 3">NBRC 14234</strain>
    </source>
</reference>
<protein>
    <recommendedName>
        <fullName evidence="1">DUF1883 domain-containing protein</fullName>
    </recommendedName>
</protein>
<dbReference type="Proteomes" id="UP000316242">
    <property type="component" value="Unassembled WGS sequence"/>
</dbReference>
<dbReference type="EMBL" id="BJNE01000006">
    <property type="protein sequence ID" value="GEC12597.1"/>
    <property type="molecule type" value="Genomic_DNA"/>
</dbReference>
<dbReference type="Gene3D" id="4.10.1210.10">
    <property type="entry name" value="Atu1913-like"/>
    <property type="match status" value="1"/>
</dbReference>